<dbReference type="Pfam" id="PF00072">
    <property type="entry name" value="Response_reg"/>
    <property type="match status" value="1"/>
</dbReference>
<dbReference type="RefSeq" id="WP_106064386.1">
    <property type="nucleotide sequence ID" value="NZ_PVXO01000064.1"/>
</dbReference>
<organism evidence="6 7">
    <name type="scientific">Clostridium liquoris</name>
    <dbReference type="NCBI Taxonomy" id="1289519"/>
    <lineage>
        <taxon>Bacteria</taxon>
        <taxon>Bacillati</taxon>
        <taxon>Bacillota</taxon>
        <taxon>Clostridia</taxon>
        <taxon>Eubacteriales</taxon>
        <taxon>Clostridiaceae</taxon>
        <taxon>Clostridium</taxon>
    </lineage>
</organism>
<dbReference type="SMART" id="SM00448">
    <property type="entry name" value="REC"/>
    <property type="match status" value="1"/>
</dbReference>
<dbReference type="Gene3D" id="3.40.50.2300">
    <property type="match status" value="1"/>
</dbReference>
<evidence type="ECO:0000256" key="1">
    <source>
        <dbReference type="ARBA" id="ARBA00018672"/>
    </source>
</evidence>
<dbReference type="InterPro" id="IPR046947">
    <property type="entry name" value="LytR-like"/>
</dbReference>
<reference evidence="6 7" key="1">
    <citation type="submission" date="2018-03" db="EMBL/GenBank/DDBJ databases">
        <title>Genome sequence of Clostridium liquoris DSM 100320.</title>
        <authorList>
            <person name="Poehlein A."/>
            <person name="Daniel R."/>
        </authorList>
    </citation>
    <scope>NUCLEOTIDE SEQUENCE [LARGE SCALE GENOMIC DNA]</scope>
    <source>
        <strain evidence="6 7">DSM 100320</strain>
    </source>
</reference>
<evidence type="ECO:0000256" key="3">
    <source>
        <dbReference type="PROSITE-ProRule" id="PRU00169"/>
    </source>
</evidence>
<evidence type="ECO:0000313" key="6">
    <source>
        <dbReference type="EMBL" id="PRR77424.1"/>
    </source>
</evidence>
<keyword evidence="7" id="KW-1185">Reference proteome</keyword>
<keyword evidence="3" id="KW-0597">Phosphoprotein</keyword>
<evidence type="ECO:0000313" key="7">
    <source>
        <dbReference type="Proteomes" id="UP000239706"/>
    </source>
</evidence>
<dbReference type="EMBL" id="PVXO01000064">
    <property type="protein sequence ID" value="PRR77424.1"/>
    <property type="molecule type" value="Genomic_DNA"/>
</dbReference>
<feature type="domain" description="Response regulatory" evidence="4">
    <location>
        <begin position="3"/>
        <end position="121"/>
    </location>
</feature>
<dbReference type="Pfam" id="PF04397">
    <property type="entry name" value="LytTR"/>
    <property type="match status" value="1"/>
</dbReference>
<dbReference type="GO" id="GO:0003677">
    <property type="term" value="F:DNA binding"/>
    <property type="evidence" value="ECO:0007669"/>
    <property type="project" value="InterPro"/>
</dbReference>
<dbReference type="SUPFAM" id="SSF52172">
    <property type="entry name" value="CheY-like"/>
    <property type="match status" value="1"/>
</dbReference>
<evidence type="ECO:0000259" key="4">
    <source>
        <dbReference type="PROSITE" id="PS50110"/>
    </source>
</evidence>
<dbReference type="Gene3D" id="2.40.50.1020">
    <property type="entry name" value="LytTr DNA-binding domain"/>
    <property type="match status" value="1"/>
</dbReference>
<dbReference type="GO" id="GO:0000156">
    <property type="term" value="F:phosphorelay response regulator activity"/>
    <property type="evidence" value="ECO:0007669"/>
    <property type="project" value="InterPro"/>
</dbReference>
<dbReference type="OrthoDB" id="9809318at2"/>
<feature type="modified residue" description="4-aspartylphosphate" evidence="3">
    <location>
        <position position="55"/>
    </location>
</feature>
<gene>
    <name evidence="6" type="primary">lytR_2</name>
    <name evidence="6" type="ORF">CLLI_23370</name>
</gene>
<dbReference type="PROSITE" id="PS50930">
    <property type="entry name" value="HTH_LYTTR"/>
    <property type="match status" value="1"/>
</dbReference>
<name>A0A2T0B1C4_9CLOT</name>
<dbReference type="PANTHER" id="PTHR37299:SF1">
    <property type="entry name" value="STAGE 0 SPORULATION PROTEIN A HOMOLOG"/>
    <property type="match status" value="1"/>
</dbReference>
<comment type="function">
    <text evidence="2">May play the central regulatory role in sporulation. It may be an element of the effector pathway responsible for the activation of sporulation genes in response to nutritional stress. Spo0A may act in concert with spo0H (a sigma factor) to control the expression of some genes that are critical to the sporulation process.</text>
</comment>
<dbReference type="InterPro" id="IPR001789">
    <property type="entry name" value="Sig_transdc_resp-reg_receiver"/>
</dbReference>
<proteinExistence type="predicted"/>
<dbReference type="Proteomes" id="UP000239706">
    <property type="component" value="Unassembled WGS sequence"/>
</dbReference>
<dbReference type="PANTHER" id="PTHR37299">
    <property type="entry name" value="TRANSCRIPTIONAL REGULATOR-RELATED"/>
    <property type="match status" value="1"/>
</dbReference>
<evidence type="ECO:0000259" key="5">
    <source>
        <dbReference type="PROSITE" id="PS50930"/>
    </source>
</evidence>
<comment type="caution">
    <text evidence="6">The sequence shown here is derived from an EMBL/GenBank/DDBJ whole genome shotgun (WGS) entry which is preliminary data.</text>
</comment>
<accession>A0A2T0B1C4</accession>
<dbReference type="AlphaFoldDB" id="A0A2T0B1C4"/>
<dbReference type="PROSITE" id="PS50110">
    <property type="entry name" value="RESPONSE_REGULATORY"/>
    <property type="match status" value="1"/>
</dbReference>
<feature type="domain" description="HTH LytTR-type" evidence="5">
    <location>
        <begin position="138"/>
        <end position="214"/>
    </location>
</feature>
<evidence type="ECO:0000256" key="2">
    <source>
        <dbReference type="ARBA" id="ARBA00024867"/>
    </source>
</evidence>
<dbReference type="InterPro" id="IPR007492">
    <property type="entry name" value="LytTR_DNA-bd_dom"/>
</dbReference>
<protein>
    <recommendedName>
        <fullName evidence="1">Stage 0 sporulation protein A homolog</fullName>
    </recommendedName>
</protein>
<sequence>MYNILILEDDCIQLRTLSDIIRQSDDGMYQVYEATNTAEAFEIAKQKMIDLFYVDINLKNESGLSFALEIRKMRNYRLTWIIFVTIYKEFMLSAFKKIHCYDYILKPYNKGNIQRITKLLLSDSCAQAAVTEIKKKFIIVPVKNIQVKIFINEIIFVEVFIRTSIIHTINGSFTIDYLSLKKLNSMIEDKNILQSHRSYLVNIKYINKIEKTNDKTAYKIYFYNTDKTALLGNNYKKCIMDKFNDVVDGEIDERL</sequence>
<dbReference type="SMART" id="SM00850">
    <property type="entry name" value="LytTR"/>
    <property type="match status" value="1"/>
</dbReference>
<dbReference type="InterPro" id="IPR011006">
    <property type="entry name" value="CheY-like_superfamily"/>
</dbReference>